<keyword evidence="4 7" id="KW-0560">Oxidoreductase</keyword>
<keyword evidence="5 7" id="KW-0408">Iron</keyword>
<organism evidence="8 9">
    <name type="scientific">Actinospica acidithermotolerans</name>
    <dbReference type="NCBI Taxonomy" id="2828514"/>
    <lineage>
        <taxon>Bacteria</taxon>
        <taxon>Bacillati</taxon>
        <taxon>Actinomycetota</taxon>
        <taxon>Actinomycetes</taxon>
        <taxon>Catenulisporales</taxon>
        <taxon>Actinospicaceae</taxon>
        <taxon>Actinospica</taxon>
    </lineage>
</organism>
<dbReference type="GO" id="GO:0016705">
    <property type="term" value="F:oxidoreductase activity, acting on paired donors, with incorporation or reduction of molecular oxygen"/>
    <property type="evidence" value="ECO:0007669"/>
    <property type="project" value="InterPro"/>
</dbReference>
<keyword evidence="3 7" id="KW-0479">Metal-binding</keyword>
<evidence type="ECO:0000256" key="6">
    <source>
        <dbReference type="ARBA" id="ARBA00023033"/>
    </source>
</evidence>
<keyword evidence="6 7" id="KW-0503">Monooxygenase</keyword>
<dbReference type="GO" id="GO:0004497">
    <property type="term" value="F:monooxygenase activity"/>
    <property type="evidence" value="ECO:0007669"/>
    <property type="project" value="UniProtKB-KW"/>
</dbReference>
<dbReference type="SUPFAM" id="SSF48264">
    <property type="entry name" value="Cytochrome P450"/>
    <property type="match status" value="1"/>
</dbReference>
<dbReference type="InterPro" id="IPR036396">
    <property type="entry name" value="Cyt_P450_sf"/>
</dbReference>
<accession>A0A941EDS1</accession>
<dbReference type="CDD" id="cd20625">
    <property type="entry name" value="CYP164-like"/>
    <property type="match status" value="1"/>
</dbReference>
<dbReference type="GO" id="GO:0005506">
    <property type="term" value="F:iron ion binding"/>
    <property type="evidence" value="ECO:0007669"/>
    <property type="project" value="InterPro"/>
</dbReference>
<sequence>MEAEAIIGALMTPEGRGEPYPLYAAARELGAIRKVKDWPMHLCTGYDEINAILRDNAFGKMDFDMLPAEWRGLLLPDGAMESISRSMLLMNPPGHRRVRSLVSSAFTQRRVAGLEPAIERMTDALLDELAALGAGGEPVDFMENFAFRMPVSVICEMLGVPEADRYRFRPLAHDLTFVLELTDSFDDFGPADAATLELRAYFTELAARRREQPQDDLVSAMVQANDAHDGRLSDAELLGNLLLLLVAGFETTTNLLGNGLYLGFRHPEVLGRVRKGEIPVAAYVEEVLRYDSPVQLTSRFALTEDAHVGGHPVARGEQVMLLIGAAHRDPKRFANPDVFDPTRPDNVPLSFGAGIHYCLGQGLARLEGRVAFEKLLARFPEIEQAAEPERRDRLVLRGYETLPVRTGAPAA</sequence>
<dbReference type="InterPro" id="IPR001128">
    <property type="entry name" value="Cyt_P450"/>
</dbReference>
<dbReference type="Pfam" id="PF00067">
    <property type="entry name" value="p450"/>
    <property type="match status" value="2"/>
</dbReference>
<dbReference type="InterPro" id="IPR002397">
    <property type="entry name" value="Cyt_P450_B"/>
</dbReference>
<dbReference type="GO" id="GO:0020037">
    <property type="term" value="F:heme binding"/>
    <property type="evidence" value="ECO:0007669"/>
    <property type="project" value="InterPro"/>
</dbReference>
<gene>
    <name evidence="8" type="ORF">KDK95_12775</name>
</gene>
<dbReference type="EMBL" id="JAGSOH010000029">
    <property type="protein sequence ID" value="MBR7827184.1"/>
    <property type="molecule type" value="Genomic_DNA"/>
</dbReference>
<protein>
    <submittedName>
        <fullName evidence="8">Cytochrome P450</fullName>
    </submittedName>
</protein>
<evidence type="ECO:0000256" key="4">
    <source>
        <dbReference type="ARBA" id="ARBA00023002"/>
    </source>
</evidence>
<dbReference type="PROSITE" id="PS00086">
    <property type="entry name" value="CYTOCHROME_P450"/>
    <property type="match status" value="1"/>
</dbReference>
<evidence type="ECO:0000256" key="5">
    <source>
        <dbReference type="ARBA" id="ARBA00023004"/>
    </source>
</evidence>
<comment type="caution">
    <text evidence="8">The sequence shown here is derived from an EMBL/GenBank/DDBJ whole genome shotgun (WGS) entry which is preliminary data.</text>
</comment>
<keyword evidence="2 7" id="KW-0349">Heme</keyword>
<evidence type="ECO:0000313" key="8">
    <source>
        <dbReference type="EMBL" id="MBR7827184.1"/>
    </source>
</evidence>
<proteinExistence type="inferred from homology"/>
<evidence type="ECO:0000256" key="3">
    <source>
        <dbReference type="ARBA" id="ARBA00022723"/>
    </source>
</evidence>
<keyword evidence="9" id="KW-1185">Reference proteome</keyword>
<comment type="similarity">
    <text evidence="1 7">Belongs to the cytochrome P450 family.</text>
</comment>
<dbReference type="Proteomes" id="UP000676325">
    <property type="component" value="Unassembled WGS sequence"/>
</dbReference>
<evidence type="ECO:0000313" key="9">
    <source>
        <dbReference type="Proteomes" id="UP000676325"/>
    </source>
</evidence>
<dbReference type="PRINTS" id="PR00359">
    <property type="entry name" value="BP450"/>
</dbReference>
<reference evidence="8" key="1">
    <citation type="submission" date="2021-04" db="EMBL/GenBank/DDBJ databases">
        <title>Genome based classification of Actinospica acidithermotolerans sp. nov., an actinobacterium isolated from an Indonesian hot spring.</title>
        <authorList>
            <person name="Kusuma A.B."/>
            <person name="Putra K.E."/>
            <person name="Nafisah S."/>
            <person name="Loh J."/>
            <person name="Nouioui I."/>
            <person name="Goodfellow M."/>
        </authorList>
    </citation>
    <scope>NUCLEOTIDE SEQUENCE</scope>
    <source>
        <strain evidence="8">MGRD01-02</strain>
    </source>
</reference>
<dbReference type="RefSeq" id="WP_212518328.1">
    <property type="nucleotide sequence ID" value="NZ_JAGSOH010000029.1"/>
</dbReference>
<evidence type="ECO:0000256" key="2">
    <source>
        <dbReference type="ARBA" id="ARBA00022617"/>
    </source>
</evidence>
<dbReference type="InterPro" id="IPR017972">
    <property type="entry name" value="Cyt_P450_CS"/>
</dbReference>
<dbReference type="Gene3D" id="1.10.630.10">
    <property type="entry name" value="Cytochrome P450"/>
    <property type="match status" value="1"/>
</dbReference>
<name>A0A941EDS1_9ACTN</name>
<evidence type="ECO:0000256" key="1">
    <source>
        <dbReference type="ARBA" id="ARBA00010617"/>
    </source>
</evidence>
<dbReference type="FunFam" id="1.10.630.10:FF:000018">
    <property type="entry name" value="Cytochrome P450 monooxygenase"/>
    <property type="match status" value="1"/>
</dbReference>
<dbReference type="PANTHER" id="PTHR46696:SF1">
    <property type="entry name" value="CYTOCHROME P450 YJIB-RELATED"/>
    <property type="match status" value="1"/>
</dbReference>
<dbReference type="PANTHER" id="PTHR46696">
    <property type="entry name" value="P450, PUTATIVE (EUROFUNG)-RELATED"/>
    <property type="match status" value="1"/>
</dbReference>
<dbReference type="PRINTS" id="PR00385">
    <property type="entry name" value="P450"/>
</dbReference>
<evidence type="ECO:0000256" key="7">
    <source>
        <dbReference type="RuleBase" id="RU000461"/>
    </source>
</evidence>
<dbReference type="AlphaFoldDB" id="A0A941EDS1"/>